<organism evidence="3">
    <name type="scientific">Echinostoma caproni</name>
    <dbReference type="NCBI Taxonomy" id="27848"/>
    <lineage>
        <taxon>Eukaryota</taxon>
        <taxon>Metazoa</taxon>
        <taxon>Spiralia</taxon>
        <taxon>Lophotrochozoa</taxon>
        <taxon>Platyhelminthes</taxon>
        <taxon>Trematoda</taxon>
        <taxon>Digenea</taxon>
        <taxon>Plagiorchiida</taxon>
        <taxon>Echinostomata</taxon>
        <taxon>Echinostomatoidea</taxon>
        <taxon>Echinostomatidae</taxon>
        <taxon>Echinostoma</taxon>
    </lineage>
</organism>
<name>A0A183B1S4_9TREM</name>
<sequence>LFLAHPSNTPARNSLRSPVRRQSTELSPLRTEVPPQSGPHTETIANESHQRSSETRPELTQGMALPITRPVAYRFLYMGHLQQWSESRNLVCPWCQLDCGRARSRGLEALLIHLRSTHPRFRFKAIWGPSRAHLSLEVSLNEAYDGSNDCGLRRWAAEDGSAGRAVIAPGQLLGGWTGLGLNSGKNNPHSLTLAGCASRVSRPVRRLPYTHLIFWRGAERSINQDLAPLEFSLIVFGLF</sequence>
<evidence type="ECO:0000259" key="2">
    <source>
        <dbReference type="Pfam" id="PF23320"/>
    </source>
</evidence>
<feature type="compositionally biased region" description="Basic and acidic residues" evidence="1">
    <location>
        <begin position="48"/>
        <end position="57"/>
    </location>
</feature>
<accession>A0A183B1S4</accession>
<proteinExistence type="predicted"/>
<dbReference type="InterPro" id="IPR057540">
    <property type="entry name" value="Znf_SUZ12"/>
</dbReference>
<feature type="compositionally biased region" description="Polar residues" evidence="1">
    <location>
        <begin position="1"/>
        <end position="26"/>
    </location>
</feature>
<dbReference type="Pfam" id="PF23320">
    <property type="entry name" value="Zn_SUZ12"/>
    <property type="match status" value="1"/>
</dbReference>
<dbReference type="AlphaFoldDB" id="A0A183B1S4"/>
<reference evidence="3" key="1">
    <citation type="submission" date="2016-06" db="UniProtKB">
        <authorList>
            <consortium name="WormBaseParasite"/>
        </authorList>
    </citation>
    <scope>IDENTIFICATION</scope>
</reference>
<feature type="compositionally biased region" description="Polar residues" evidence="1">
    <location>
        <begin position="38"/>
        <end position="47"/>
    </location>
</feature>
<protein>
    <submittedName>
        <fullName evidence="3">VEFS-Box domain-containing protein</fullName>
    </submittedName>
</protein>
<evidence type="ECO:0000313" key="3">
    <source>
        <dbReference type="WBParaSite" id="ECPE_0001319801-mRNA-1"/>
    </source>
</evidence>
<evidence type="ECO:0000256" key="1">
    <source>
        <dbReference type="SAM" id="MobiDB-lite"/>
    </source>
</evidence>
<feature type="region of interest" description="Disordered" evidence="1">
    <location>
        <begin position="1"/>
        <end position="61"/>
    </location>
</feature>
<dbReference type="WBParaSite" id="ECPE_0001319801-mRNA-1">
    <property type="protein sequence ID" value="ECPE_0001319801-mRNA-1"/>
    <property type="gene ID" value="ECPE_0001319801"/>
</dbReference>
<feature type="domain" description="Polycomb protein SUZ12-like zinc finger" evidence="2">
    <location>
        <begin position="69"/>
        <end position="142"/>
    </location>
</feature>